<evidence type="ECO:0000256" key="9">
    <source>
        <dbReference type="ARBA" id="ARBA00022729"/>
    </source>
</evidence>
<evidence type="ECO:0000256" key="8">
    <source>
        <dbReference type="ARBA" id="ARBA00022723"/>
    </source>
</evidence>
<keyword evidence="12" id="KW-1015">Disulfide bond</keyword>
<organism evidence="19 20">
    <name type="scientific">Pseudogymnoascus verrucosus</name>
    <dbReference type="NCBI Taxonomy" id="342668"/>
    <lineage>
        <taxon>Eukaryota</taxon>
        <taxon>Fungi</taxon>
        <taxon>Dikarya</taxon>
        <taxon>Ascomycota</taxon>
        <taxon>Pezizomycotina</taxon>
        <taxon>Leotiomycetes</taxon>
        <taxon>Thelebolales</taxon>
        <taxon>Thelebolaceae</taxon>
        <taxon>Pseudogymnoascus</taxon>
    </lineage>
</organism>
<keyword evidence="4" id="KW-1003">Cell membrane</keyword>
<keyword evidence="6 15" id="KW-0349">Heme</keyword>
<keyword evidence="7" id="KW-0336">GPI-anchor</keyword>
<name>A0A1B8GK94_9PEZI</name>
<reference evidence="19 20" key="1">
    <citation type="submission" date="2016-03" db="EMBL/GenBank/DDBJ databases">
        <title>Comparative genomics of Pseudogymnoascus destructans, the fungus causing white-nose syndrome of bats.</title>
        <authorList>
            <person name="Palmer J.M."/>
            <person name="Drees K.P."/>
            <person name="Foster J.T."/>
            <person name="Lindner D.L."/>
        </authorList>
    </citation>
    <scope>NUCLEOTIDE SEQUENCE [LARGE SCALE GENOMIC DNA]</scope>
    <source>
        <strain evidence="19 20">UAMH 10579</strain>
    </source>
</reference>
<evidence type="ECO:0000313" key="20">
    <source>
        <dbReference type="Proteomes" id="UP000091956"/>
    </source>
</evidence>
<feature type="domain" description="CFEM" evidence="18">
    <location>
        <begin position="1"/>
        <end position="118"/>
    </location>
</feature>
<keyword evidence="11" id="KW-0472">Membrane</keyword>
<evidence type="ECO:0000256" key="12">
    <source>
        <dbReference type="ARBA" id="ARBA00023157"/>
    </source>
</evidence>
<evidence type="ECO:0000256" key="16">
    <source>
        <dbReference type="SAM" id="MobiDB-lite"/>
    </source>
</evidence>
<proteinExistence type="inferred from homology"/>
<evidence type="ECO:0000256" key="17">
    <source>
        <dbReference type="SAM" id="SignalP"/>
    </source>
</evidence>
<keyword evidence="13" id="KW-0325">Glycoprotein</keyword>
<evidence type="ECO:0000256" key="13">
    <source>
        <dbReference type="ARBA" id="ARBA00023180"/>
    </source>
</evidence>
<protein>
    <recommendedName>
        <fullName evidence="18">CFEM domain-containing protein</fullName>
    </recommendedName>
</protein>
<reference evidence="20" key="2">
    <citation type="journal article" date="2018" name="Nat. Commun.">
        <title>Extreme sensitivity to ultraviolet light in the fungal pathogen causing white-nose syndrome of bats.</title>
        <authorList>
            <person name="Palmer J.M."/>
            <person name="Drees K.P."/>
            <person name="Foster J.T."/>
            <person name="Lindner D.L."/>
        </authorList>
    </citation>
    <scope>NUCLEOTIDE SEQUENCE [LARGE SCALE GENOMIC DNA]</scope>
    <source>
        <strain evidence="20">UAMH 10579</strain>
    </source>
</reference>
<dbReference type="EMBL" id="KV460229">
    <property type="protein sequence ID" value="OBT96255.1"/>
    <property type="molecule type" value="Genomic_DNA"/>
</dbReference>
<feature type="compositionally biased region" description="Low complexity" evidence="16">
    <location>
        <begin position="106"/>
        <end position="192"/>
    </location>
</feature>
<dbReference type="PANTHER" id="PTHR37928">
    <property type="entry name" value="CFEM DOMAIN PROTEIN (AFU_ORTHOLOGUE AFUA_6G14090)"/>
    <property type="match status" value="1"/>
</dbReference>
<evidence type="ECO:0000256" key="10">
    <source>
        <dbReference type="ARBA" id="ARBA00023004"/>
    </source>
</evidence>
<dbReference type="AlphaFoldDB" id="A0A1B8GK94"/>
<feature type="region of interest" description="Disordered" evidence="16">
    <location>
        <begin position="99"/>
        <end position="192"/>
    </location>
</feature>
<evidence type="ECO:0000256" key="14">
    <source>
        <dbReference type="ARBA" id="ARBA00023288"/>
    </source>
</evidence>
<dbReference type="PROSITE" id="PS52012">
    <property type="entry name" value="CFEM"/>
    <property type="match status" value="1"/>
</dbReference>
<dbReference type="InterPro" id="IPR008427">
    <property type="entry name" value="Extracellular_membr_CFEM_dom"/>
</dbReference>
<evidence type="ECO:0000256" key="11">
    <source>
        <dbReference type="ARBA" id="ARBA00023136"/>
    </source>
</evidence>
<keyword evidence="9 17" id="KW-0732">Signal</keyword>
<keyword evidence="5" id="KW-0964">Secreted</keyword>
<evidence type="ECO:0000256" key="1">
    <source>
        <dbReference type="ARBA" id="ARBA00004609"/>
    </source>
</evidence>
<dbReference type="SMART" id="SM00747">
    <property type="entry name" value="CFEM"/>
    <property type="match status" value="1"/>
</dbReference>
<evidence type="ECO:0000256" key="2">
    <source>
        <dbReference type="ARBA" id="ARBA00004613"/>
    </source>
</evidence>
<dbReference type="InterPro" id="IPR051735">
    <property type="entry name" value="CFEM_domain"/>
</dbReference>
<gene>
    <name evidence="19" type="ORF">VE01_05765</name>
</gene>
<evidence type="ECO:0000256" key="5">
    <source>
        <dbReference type="ARBA" id="ARBA00022525"/>
    </source>
</evidence>
<evidence type="ECO:0000256" key="3">
    <source>
        <dbReference type="ARBA" id="ARBA00010031"/>
    </source>
</evidence>
<dbReference type="GeneID" id="28839151"/>
<dbReference type="GO" id="GO:0098552">
    <property type="term" value="C:side of membrane"/>
    <property type="evidence" value="ECO:0007669"/>
    <property type="project" value="UniProtKB-KW"/>
</dbReference>
<keyword evidence="14" id="KW-0449">Lipoprotein</keyword>
<feature type="binding site" description="axial binding residue" evidence="15">
    <location>
        <position position="51"/>
    </location>
    <ligand>
        <name>heme</name>
        <dbReference type="ChEBI" id="CHEBI:30413"/>
    </ligand>
    <ligandPart>
        <name>Fe</name>
        <dbReference type="ChEBI" id="CHEBI:18248"/>
    </ligandPart>
</feature>
<evidence type="ECO:0000256" key="15">
    <source>
        <dbReference type="PROSITE-ProRule" id="PRU01356"/>
    </source>
</evidence>
<evidence type="ECO:0000256" key="6">
    <source>
        <dbReference type="ARBA" id="ARBA00022617"/>
    </source>
</evidence>
<dbReference type="GO" id="GO:0046872">
    <property type="term" value="F:metal ion binding"/>
    <property type="evidence" value="ECO:0007669"/>
    <property type="project" value="UniProtKB-UniRule"/>
</dbReference>
<sequence>MQFSHALILAFVASVSAQTGTIAGDVAALPDCAKKCIDTATLNAGCKSVTDYACQCGSAHDTINNAAAPCVASTCQPTDLTTVLSLTAEICKLVAAGAPGSGGGSSAAESSTAASSTAASSTENSSSETAAPTGGSSSTETSAPSSSGTSAPSSTGGGAAPSSTGTGESSTGASEPTTSGGSAAPTSSTGAAATGSWNFAAVAAGAGVVAAGLM</sequence>
<comment type="subcellular location">
    <subcellularLocation>
        <location evidence="1">Cell membrane</location>
        <topology evidence="1">Lipid-anchor</topology>
        <topology evidence="1">GPI-anchor</topology>
    </subcellularLocation>
    <subcellularLocation>
        <location evidence="2">Secreted</location>
    </subcellularLocation>
</comment>
<dbReference type="Proteomes" id="UP000091956">
    <property type="component" value="Unassembled WGS sequence"/>
</dbReference>
<dbReference type="STRING" id="342668.A0A1B8GK94"/>
<dbReference type="RefSeq" id="XP_018129988.1">
    <property type="nucleotide sequence ID" value="XM_018275225.2"/>
</dbReference>
<evidence type="ECO:0000256" key="4">
    <source>
        <dbReference type="ARBA" id="ARBA00022475"/>
    </source>
</evidence>
<keyword evidence="10 15" id="KW-0408">Iron</keyword>
<dbReference type="GO" id="GO:0005576">
    <property type="term" value="C:extracellular region"/>
    <property type="evidence" value="ECO:0007669"/>
    <property type="project" value="UniProtKB-SubCell"/>
</dbReference>
<dbReference type="PANTHER" id="PTHR37928:SF2">
    <property type="entry name" value="GPI ANCHORED CFEM DOMAIN PROTEIN (AFU_ORTHOLOGUE AFUA_6G10580)"/>
    <property type="match status" value="1"/>
</dbReference>
<keyword evidence="8 15" id="KW-0479">Metal-binding</keyword>
<keyword evidence="20" id="KW-1185">Reference proteome</keyword>
<dbReference type="OrthoDB" id="3767534at2759"/>
<dbReference type="GO" id="GO:0005886">
    <property type="term" value="C:plasma membrane"/>
    <property type="evidence" value="ECO:0007669"/>
    <property type="project" value="UniProtKB-SubCell"/>
</dbReference>
<comment type="similarity">
    <text evidence="3">Belongs to the RBT5 family.</text>
</comment>
<feature type="signal peptide" evidence="17">
    <location>
        <begin position="1"/>
        <end position="17"/>
    </location>
</feature>
<dbReference type="Pfam" id="PF05730">
    <property type="entry name" value="CFEM"/>
    <property type="match status" value="1"/>
</dbReference>
<evidence type="ECO:0000256" key="7">
    <source>
        <dbReference type="ARBA" id="ARBA00022622"/>
    </source>
</evidence>
<comment type="caution">
    <text evidence="15">Lacks conserved residue(s) required for the propagation of feature annotation.</text>
</comment>
<feature type="chain" id="PRO_5008608664" description="CFEM domain-containing protein" evidence="17">
    <location>
        <begin position="18"/>
        <end position="214"/>
    </location>
</feature>
<evidence type="ECO:0000259" key="18">
    <source>
        <dbReference type="PROSITE" id="PS52012"/>
    </source>
</evidence>
<evidence type="ECO:0000313" key="19">
    <source>
        <dbReference type="EMBL" id="OBT96255.1"/>
    </source>
</evidence>
<accession>A0A1B8GK94</accession>